<dbReference type="GO" id="GO:0003700">
    <property type="term" value="F:DNA-binding transcription factor activity"/>
    <property type="evidence" value="ECO:0007669"/>
    <property type="project" value="InterPro"/>
</dbReference>
<evidence type="ECO:0000259" key="4">
    <source>
        <dbReference type="PROSITE" id="PS01124"/>
    </source>
</evidence>
<keyword evidence="3" id="KW-0804">Transcription</keyword>
<dbReference type="InterPro" id="IPR014710">
    <property type="entry name" value="RmlC-like_jellyroll"/>
</dbReference>
<evidence type="ECO:0000313" key="5">
    <source>
        <dbReference type="EMBL" id="AJD47899.1"/>
    </source>
</evidence>
<dbReference type="PANTHER" id="PTHR46796:SF7">
    <property type="entry name" value="ARAC FAMILY TRANSCRIPTIONAL REGULATOR"/>
    <property type="match status" value="1"/>
</dbReference>
<accession>A0A0B4XI92</accession>
<evidence type="ECO:0000256" key="3">
    <source>
        <dbReference type="ARBA" id="ARBA00023163"/>
    </source>
</evidence>
<proteinExistence type="predicted"/>
<dbReference type="InterPro" id="IPR018062">
    <property type="entry name" value="HTH_AraC-typ_CS"/>
</dbReference>
<dbReference type="InterPro" id="IPR009057">
    <property type="entry name" value="Homeodomain-like_sf"/>
</dbReference>
<dbReference type="PROSITE" id="PS00041">
    <property type="entry name" value="HTH_ARAC_FAMILY_1"/>
    <property type="match status" value="1"/>
</dbReference>
<name>A0A0B4XI92_9GAMM</name>
<dbReference type="InterPro" id="IPR018060">
    <property type="entry name" value="HTH_AraC"/>
</dbReference>
<gene>
    <name evidence="5" type="ORF">S7S_07415</name>
</gene>
<feature type="domain" description="HTH araC/xylS-type" evidence="4">
    <location>
        <begin position="222"/>
        <end position="320"/>
    </location>
</feature>
<evidence type="ECO:0000256" key="1">
    <source>
        <dbReference type="ARBA" id="ARBA00023015"/>
    </source>
</evidence>
<dbReference type="OrthoDB" id="9783876at2"/>
<dbReference type="PRINTS" id="PR00032">
    <property type="entry name" value="HTHARAC"/>
</dbReference>
<dbReference type="STRING" id="391936.S7S_07415"/>
<dbReference type="SUPFAM" id="SSF46689">
    <property type="entry name" value="Homeodomain-like"/>
    <property type="match status" value="2"/>
</dbReference>
<dbReference type="Proteomes" id="UP000006764">
    <property type="component" value="Chromosome"/>
</dbReference>
<keyword evidence="2 5" id="KW-0238">DNA-binding</keyword>
<keyword evidence="1" id="KW-0805">Transcription regulation</keyword>
<dbReference type="Gene3D" id="2.60.120.10">
    <property type="entry name" value="Jelly Rolls"/>
    <property type="match status" value="1"/>
</dbReference>
<dbReference type="SUPFAM" id="SSF51182">
    <property type="entry name" value="RmlC-like cupins"/>
    <property type="match status" value="1"/>
</dbReference>
<dbReference type="InterPro" id="IPR011051">
    <property type="entry name" value="RmlC_Cupin_sf"/>
</dbReference>
<dbReference type="RefSeq" id="WP_052269223.1">
    <property type="nucleotide sequence ID" value="NZ_CP004387.1"/>
</dbReference>
<dbReference type="SMART" id="SM00342">
    <property type="entry name" value="HTH_ARAC"/>
    <property type="match status" value="1"/>
</dbReference>
<dbReference type="GO" id="GO:0043565">
    <property type="term" value="F:sequence-specific DNA binding"/>
    <property type="evidence" value="ECO:0007669"/>
    <property type="project" value="InterPro"/>
</dbReference>
<dbReference type="EMBL" id="CP004387">
    <property type="protein sequence ID" value="AJD47899.1"/>
    <property type="molecule type" value="Genomic_DNA"/>
</dbReference>
<dbReference type="Pfam" id="PF12852">
    <property type="entry name" value="Cupin_6"/>
    <property type="match status" value="1"/>
</dbReference>
<protein>
    <submittedName>
        <fullName evidence="5">AraC-type DNA-binding domain-containing protein</fullName>
    </submittedName>
</protein>
<dbReference type="KEGG" id="apac:S7S_07415"/>
<dbReference type="InterPro" id="IPR020449">
    <property type="entry name" value="Tscrpt_reg_AraC-type_HTH"/>
</dbReference>
<sequence length="321" mass="34764">MLSGNADISHAGTEPTDALSAVINDIHFRDARHIFTTFRGAWQLSLPEQDDAAGFYAVLEGRLGCLLDNGELYQAEAGDVLLFPGGDGHRLISLPDPDVPRAECLAHVLGAMRAGERQITLGSGTTEVSMMLCRFRIDRARARMLTSMLPSVVHVSGGNPPAWLVLGIQFARIELAGAAPGNDAILNRLVDVLFIQCVRYCMDTGQSGSRGWLAGLRDAGLARALAAMHERPGDLWTVATLAQTAGLSRSAFAARFRELVGESPLAYLGVLRMRQAEQLLQRTPLSLTAIAEQLGYQSSQAFNRAFRRHAGVSPGRFRRTV</sequence>
<reference evidence="5 6" key="1">
    <citation type="journal article" date="2012" name="J. Bacteriol.">
        <title>Genome sequence of an alkane-degrading bacterium, Alcanivorax pacificus type strain W11-5, isolated from deep sea sediment.</title>
        <authorList>
            <person name="Lai Q."/>
            <person name="Shao Z."/>
        </authorList>
    </citation>
    <scope>NUCLEOTIDE SEQUENCE [LARGE SCALE GENOMIC DNA]</scope>
    <source>
        <strain evidence="5 6">W11-5</strain>
    </source>
</reference>
<evidence type="ECO:0000313" key="6">
    <source>
        <dbReference type="Proteomes" id="UP000006764"/>
    </source>
</evidence>
<dbReference type="Pfam" id="PF12833">
    <property type="entry name" value="HTH_18"/>
    <property type="match status" value="1"/>
</dbReference>
<dbReference type="HOGENOM" id="CLU_000445_81_0_6"/>
<dbReference type="InterPro" id="IPR032783">
    <property type="entry name" value="AraC_lig"/>
</dbReference>
<dbReference type="Gene3D" id="1.10.10.60">
    <property type="entry name" value="Homeodomain-like"/>
    <property type="match status" value="2"/>
</dbReference>
<dbReference type="InterPro" id="IPR050204">
    <property type="entry name" value="AraC_XylS_family_regulators"/>
</dbReference>
<keyword evidence="6" id="KW-1185">Reference proteome</keyword>
<organism evidence="5 6">
    <name type="scientific">Isoalcanivorax pacificus W11-5</name>
    <dbReference type="NCBI Taxonomy" id="391936"/>
    <lineage>
        <taxon>Bacteria</taxon>
        <taxon>Pseudomonadati</taxon>
        <taxon>Pseudomonadota</taxon>
        <taxon>Gammaproteobacteria</taxon>
        <taxon>Oceanospirillales</taxon>
        <taxon>Alcanivoracaceae</taxon>
        <taxon>Isoalcanivorax</taxon>
    </lineage>
</organism>
<dbReference type="PANTHER" id="PTHR46796">
    <property type="entry name" value="HTH-TYPE TRANSCRIPTIONAL ACTIVATOR RHAS-RELATED"/>
    <property type="match status" value="1"/>
</dbReference>
<evidence type="ECO:0000256" key="2">
    <source>
        <dbReference type="ARBA" id="ARBA00023125"/>
    </source>
</evidence>
<dbReference type="PROSITE" id="PS01124">
    <property type="entry name" value="HTH_ARAC_FAMILY_2"/>
    <property type="match status" value="1"/>
</dbReference>
<dbReference type="AlphaFoldDB" id="A0A0B4XI92"/>